<dbReference type="AlphaFoldDB" id="A0A553NZT4"/>
<comment type="caution">
    <text evidence="1">The sequence shown here is derived from an EMBL/GenBank/DDBJ whole genome shotgun (WGS) entry which is preliminary data.</text>
</comment>
<sequence length="201" mass="22933">MANGTRCCERFHAANDYDKYLDWYDPESSCYNNNSLSCPDNKLCITRKEFMKPDICPNTFPIQMKNACCKSIWKKNDGDCDGGRIMDNDDPQCCQEGNLFQTSACQANKKRCMAPSAFKAPDLCPESHPWALANGTRCCKRFHRINDYNKDLDWYDSASLCYDDNSIPCKSGKWCSTRTEVISPIECPHTHPVQMKNACCK</sequence>
<name>A0A553NZT4_TIGCA</name>
<accession>A0A553NZT4</accession>
<gene>
    <name evidence="1" type="ORF">TCAL_16373</name>
</gene>
<organism evidence="1 2">
    <name type="scientific">Tigriopus californicus</name>
    <name type="common">Marine copepod</name>
    <dbReference type="NCBI Taxonomy" id="6832"/>
    <lineage>
        <taxon>Eukaryota</taxon>
        <taxon>Metazoa</taxon>
        <taxon>Ecdysozoa</taxon>
        <taxon>Arthropoda</taxon>
        <taxon>Crustacea</taxon>
        <taxon>Multicrustacea</taxon>
        <taxon>Hexanauplia</taxon>
        <taxon>Copepoda</taxon>
        <taxon>Harpacticoida</taxon>
        <taxon>Harpacticidae</taxon>
        <taxon>Tigriopus</taxon>
    </lineage>
</organism>
<reference evidence="1 2" key="1">
    <citation type="journal article" date="2018" name="Nat. Ecol. Evol.">
        <title>Genomic signatures of mitonuclear coevolution across populations of Tigriopus californicus.</title>
        <authorList>
            <person name="Barreto F.S."/>
            <person name="Watson E.T."/>
            <person name="Lima T.G."/>
            <person name="Willett C.S."/>
            <person name="Edmands S."/>
            <person name="Li W."/>
            <person name="Burton R.S."/>
        </authorList>
    </citation>
    <scope>NUCLEOTIDE SEQUENCE [LARGE SCALE GENOMIC DNA]</scope>
    <source>
        <strain evidence="1 2">San Diego</strain>
    </source>
</reference>
<dbReference type="Proteomes" id="UP000318571">
    <property type="component" value="Chromosome 9"/>
</dbReference>
<proteinExistence type="predicted"/>
<protein>
    <submittedName>
        <fullName evidence="1">Uncharacterized protein</fullName>
    </submittedName>
</protein>
<keyword evidence="2" id="KW-1185">Reference proteome</keyword>
<feature type="non-terminal residue" evidence="1">
    <location>
        <position position="201"/>
    </location>
</feature>
<evidence type="ECO:0000313" key="1">
    <source>
        <dbReference type="EMBL" id="TRY70950.1"/>
    </source>
</evidence>
<dbReference type="EMBL" id="VCGU01000009">
    <property type="protein sequence ID" value="TRY70950.1"/>
    <property type="molecule type" value="Genomic_DNA"/>
</dbReference>
<evidence type="ECO:0000313" key="2">
    <source>
        <dbReference type="Proteomes" id="UP000318571"/>
    </source>
</evidence>